<dbReference type="SUPFAM" id="SSF48403">
    <property type="entry name" value="Ankyrin repeat"/>
    <property type="match status" value="1"/>
</dbReference>
<dbReference type="AlphaFoldDB" id="A0A8S9YVK3"/>
<keyword evidence="5" id="KW-1185">Reference proteome</keyword>
<feature type="repeat" description="ANK" evidence="3">
    <location>
        <begin position="143"/>
        <end position="175"/>
    </location>
</feature>
<organism evidence="4 5">
    <name type="scientific">Paragonimus skrjabini miyazakii</name>
    <dbReference type="NCBI Taxonomy" id="59628"/>
    <lineage>
        <taxon>Eukaryota</taxon>
        <taxon>Metazoa</taxon>
        <taxon>Spiralia</taxon>
        <taxon>Lophotrochozoa</taxon>
        <taxon>Platyhelminthes</taxon>
        <taxon>Trematoda</taxon>
        <taxon>Digenea</taxon>
        <taxon>Plagiorchiida</taxon>
        <taxon>Troglotremata</taxon>
        <taxon>Troglotrematidae</taxon>
        <taxon>Paragonimus</taxon>
    </lineage>
</organism>
<dbReference type="SMART" id="SM00248">
    <property type="entry name" value="ANK"/>
    <property type="match status" value="5"/>
</dbReference>
<keyword evidence="1" id="KW-0677">Repeat</keyword>
<dbReference type="OrthoDB" id="1661883at2759"/>
<keyword evidence="2 3" id="KW-0040">ANK repeat</keyword>
<evidence type="ECO:0000313" key="5">
    <source>
        <dbReference type="Proteomes" id="UP000822476"/>
    </source>
</evidence>
<dbReference type="PROSITE" id="PS50088">
    <property type="entry name" value="ANK_REPEAT"/>
    <property type="match status" value="3"/>
</dbReference>
<comment type="caution">
    <text evidence="4">The sequence shown here is derived from an EMBL/GenBank/DDBJ whole genome shotgun (WGS) entry which is preliminary data.</text>
</comment>
<dbReference type="PANTHER" id="PTHR24198">
    <property type="entry name" value="ANKYRIN REPEAT AND PROTEIN KINASE DOMAIN-CONTAINING PROTEIN"/>
    <property type="match status" value="1"/>
</dbReference>
<dbReference type="Pfam" id="PF12796">
    <property type="entry name" value="Ank_2"/>
    <property type="match status" value="2"/>
</dbReference>
<evidence type="ECO:0000256" key="3">
    <source>
        <dbReference type="PROSITE-ProRule" id="PRU00023"/>
    </source>
</evidence>
<evidence type="ECO:0000256" key="2">
    <source>
        <dbReference type="ARBA" id="ARBA00023043"/>
    </source>
</evidence>
<proteinExistence type="predicted"/>
<dbReference type="Gene3D" id="1.25.40.20">
    <property type="entry name" value="Ankyrin repeat-containing domain"/>
    <property type="match status" value="2"/>
</dbReference>
<dbReference type="Proteomes" id="UP000822476">
    <property type="component" value="Unassembled WGS sequence"/>
</dbReference>
<accession>A0A8S9YVK3</accession>
<gene>
    <name evidence="4" type="ORF">EG68_07021</name>
</gene>
<dbReference type="InterPro" id="IPR002110">
    <property type="entry name" value="Ankyrin_rpt"/>
</dbReference>
<feature type="repeat" description="ANK" evidence="3">
    <location>
        <begin position="12"/>
        <end position="44"/>
    </location>
</feature>
<sequence>MADADLNSRTAKCESTLHLASRSGELKIAEILLNRGSDVNATDMEQRTPLFNATENEKVAQKLIEQTPIVAYERDEDRNYAVHLVAKYGFPQVLKKLIERAGQTHARNRFGWTPLTFSASFNQLDCVKLLSDEGAQVNTKDKFNNIPLFLACRGGHPDVVNKLLDAGADPGVRTIDTLKLRKSSFTGPTVSTILEDETENGQAGDRKTVHPVKLMVDQKARSLSIVKNTVGRSVHPQAKNDADKSQVGGNAKGFQLLNPQMMSTFSQASGPLSRLAVDEDLDEEPIHFG</sequence>
<feature type="repeat" description="ANK" evidence="3">
    <location>
        <begin position="110"/>
        <end position="142"/>
    </location>
</feature>
<dbReference type="EMBL" id="JTDE01003580">
    <property type="protein sequence ID" value="KAF7255888.1"/>
    <property type="molecule type" value="Genomic_DNA"/>
</dbReference>
<evidence type="ECO:0000313" key="4">
    <source>
        <dbReference type="EMBL" id="KAF7255888.1"/>
    </source>
</evidence>
<protein>
    <submittedName>
        <fullName evidence="4">Uncharacterized protein</fullName>
    </submittedName>
</protein>
<dbReference type="PROSITE" id="PS50297">
    <property type="entry name" value="ANK_REP_REGION"/>
    <property type="match status" value="3"/>
</dbReference>
<dbReference type="PANTHER" id="PTHR24198:SF165">
    <property type="entry name" value="ANKYRIN REPEAT-CONTAINING PROTEIN-RELATED"/>
    <property type="match status" value="1"/>
</dbReference>
<reference evidence="4" key="1">
    <citation type="submission" date="2019-07" db="EMBL/GenBank/DDBJ databases">
        <title>Annotation for the trematode Paragonimus miyazaki's.</title>
        <authorList>
            <person name="Choi Y.-J."/>
        </authorList>
    </citation>
    <scope>NUCLEOTIDE SEQUENCE</scope>
    <source>
        <strain evidence="4">Japan</strain>
    </source>
</reference>
<name>A0A8S9YVK3_9TREM</name>
<dbReference type="InterPro" id="IPR036770">
    <property type="entry name" value="Ankyrin_rpt-contain_sf"/>
</dbReference>
<evidence type="ECO:0000256" key="1">
    <source>
        <dbReference type="ARBA" id="ARBA00022737"/>
    </source>
</evidence>